<dbReference type="InterPro" id="IPR019775">
    <property type="entry name" value="WD40_repeat_CS"/>
</dbReference>
<dbReference type="PROSITE" id="PS50294">
    <property type="entry name" value="WD_REPEATS_REGION"/>
    <property type="match status" value="3"/>
</dbReference>
<dbReference type="AlphaFoldDB" id="A0A8C4RB88"/>
<evidence type="ECO:0000256" key="2">
    <source>
        <dbReference type="ARBA" id="ARBA00022737"/>
    </source>
</evidence>
<dbReference type="PRINTS" id="PR00320">
    <property type="entry name" value="GPROTEINBRPT"/>
</dbReference>
<dbReference type="Pfam" id="PF00400">
    <property type="entry name" value="WD40"/>
    <property type="match status" value="6"/>
</dbReference>
<dbReference type="PANTHER" id="PTHR44464">
    <property type="entry name" value="WD REPEAT-CONTAINING PROTEIN 17"/>
    <property type="match status" value="1"/>
</dbReference>
<keyword evidence="5" id="KW-1185">Reference proteome</keyword>
<feature type="repeat" description="WD" evidence="3">
    <location>
        <begin position="267"/>
        <end position="309"/>
    </location>
</feature>
<dbReference type="SUPFAM" id="SSF50998">
    <property type="entry name" value="Quinoprotein alcohol dehydrogenase-like"/>
    <property type="match status" value="1"/>
</dbReference>
<dbReference type="InterPro" id="IPR001680">
    <property type="entry name" value="WD40_rpt"/>
</dbReference>
<name>A0A8C4RB88_EPTBU</name>
<dbReference type="PANTHER" id="PTHR44464:SF1">
    <property type="entry name" value="WD REPEAT-CONTAINING PROTEIN 17"/>
    <property type="match status" value="1"/>
</dbReference>
<evidence type="ECO:0000256" key="1">
    <source>
        <dbReference type="ARBA" id="ARBA00022574"/>
    </source>
</evidence>
<dbReference type="SMART" id="SM00320">
    <property type="entry name" value="WD40"/>
    <property type="match status" value="7"/>
</dbReference>
<organism evidence="4 5">
    <name type="scientific">Eptatretus burgeri</name>
    <name type="common">Inshore hagfish</name>
    <dbReference type="NCBI Taxonomy" id="7764"/>
    <lineage>
        <taxon>Eukaryota</taxon>
        <taxon>Metazoa</taxon>
        <taxon>Chordata</taxon>
        <taxon>Craniata</taxon>
        <taxon>Vertebrata</taxon>
        <taxon>Cyclostomata</taxon>
        <taxon>Myxini</taxon>
        <taxon>Myxiniformes</taxon>
        <taxon>Myxinidae</taxon>
        <taxon>Eptatretinae</taxon>
        <taxon>Eptatretus</taxon>
    </lineage>
</organism>
<evidence type="ECO:0000313" key="4">
    <source>
        <dbReference type="Ensembl" id="ENSEBUP00000026840.1"/>
    </source>
</evidence>
<dbReference type="PROSITE" id="PS50082">
    <property type="entry name" value="WD_REPEATS_2"/>
    <property type="match status" value="3"/>
</dbReference>
<dbReference type="Proteomes" id="UP000694388">
    <property type="component" value="Unplaced"/>
</dbReference>
<dbReference type="InterPro" id="IPR020472">
    <property type="entry name" value="WD40_PAC1"/>
</dbReference>
<reference evidence="4" key="1">
    <citation type="submission" date="2025-08" db="UniProtKB">
        <authorList>
            <consortium name="Ensembl"/>
        </authorList>
    </citation>
    <scope>IDENTIFICATION</scope>
</reference>
<dbReference type="InterPro" id="IPR015943">
    <property type="entry name" value="WD40/YVTN_repeat-like_dom_sf"/>
</dbReference>
<sequence>DSQVGILRVWNVSHPSPLENLKLKKTGFHTLGVFLSPPRNKREISFISLCGNRYTSSSKSHAVRLAQGHAICCFKDAGVGLYDLGTRKWDFFQDTGHVETIFDCEFKPDNPNLLATASFDGTIKVWDINDMAATAMSPGNEGVIYSLSWAPGDLNCIAGSTSCNGAFIWDINKGTIRIRFNEHGKNRIFSIAWNKSDPKRIATGSADGFCIIHSIEGKVLQRYRHPAAVYGCDWSHTSSNMIATGCEDGNVRVYYLAAGSDQPLKVFKGHTAKVFNVRWSPLREGIFCSGSDDNTVRIWDYTKDACIITLCGHTGPVRGLVWNTEVPYLLVSGSWDYSIRIWDTRSGVCLDIVQVHGADVYGVTCHPRRPFTMASCSRDSTVRLWTLTPLVAPLTLGLLAQRPWEEIIGRLDEAMAPCSPPLLCGNISKDIKQEIEKHGEDVQAKKLCLFSEFFFPLGGSKNLCDLVAVLRDQEESLLPHDYSRGIVHTRHMVKIKMSEAQRLTSTKMHKLGCSIGAPSKQDQLRAAAAIHLRLGQLQRYCELMVELGEVRRRATQLLDEGSNEAIPYCIATGDLTSIVEFFSARGQLADALLVTQATCEGNVQAPIHNHSGSTPPGRPSLGKDNAKLLVQVSTDMAECYLQDGQAIVSACCRLAVDDIEMAMVTLVRGNELELAVMVGLVLGDQAAPLTHYSLQLLARRAQALGHWYDCRYLAVDLLKQMPKNDMAMVKLCASTQLCNEELDVLHQKCNLPSLEECALLAQSLHEQGDVLQTVRYTLLSPAPETALEMGLAFVKDVMSRKDWKLQEVLSVLDMLGSIRTKVLQKNELLILCGYAGAMLAIRRHYITIVAALYEYTSQLLRWRDVTVPLVVEELALELDAWQSCQGEDLQCTCSDAQLVLYETLMERVGHEPIRSMVGQDYITASHLPSHSEVYTSCLNGAMIQGPAVLLEDGKSAIPLNDALMWSKVNPFSPLGTGLHLLPL</sequence>
<proteinExistence type="predicted"/>
<dbReference type="GeneTree" id="ENSGT00940000158602"/>
<feature type="repeat" description="WD" evidence="3">
    <location>
        <begin position="310"/>
        <end position="352"/>
    </location>
</feature>
<dbReference type="Ensembl" id="ENSEBUT00000027416.1">
    <property type="protein sequence ID" value="ENSEBUP00000026840.1"/>
    <property type="gene ID" value="ENSEBUG00000016514.1"/>
</dbReference>
<feature type="repeat" description="WD" evidence="3">
    <location>
        <begin position="94"/>
        <end position="136"/>
    </location>
</feature>
<accession>A0A8C4RB88</accession>
<keyword evidence="2" id="KW-0677">Repeat</keyword>
<evidence type="ECO:0000256" key="3">
    <source>
        <dbReference type="PROSITE-ProRule" id="PRU00221"/>
    </source>
</evidence>
<dbReference type="InterPro" id="IPR011047">
    <property type="entry name" value="Quinoprotein_ADH-like_sf"/>
</dbReference>
<dbReference type="OMA" id="GVFIWDI"/>
<dbReference type="Gene3D" id="2.130.10.10">
    <property type="entry name" value="YVTN repeat-like/Quinoprotein amine dehydrogenase"/>
    <property type="match status" value="2"/>
</dbReference>
<dbReference type="PROSITE" id="PS00678">
    <property type="entry name" value="WD_REPEATS_1"/>
    <property type="match status" value="2"/>
</dbReference>
<dbReference type="CDD" id="cd00200">
    <property type="entry name" value="WD40"/>
    <property type="match status" value="1"/>
</dbReference>
<reference evidence="4" key="2">
    <citation type="submission" date="2025-09" db="UniProtKB">
        <authorList>
            <consortium name="Ensembl"/>
        </authorList>
    </citation>
    <scope>IDENTIFICATION</scope>
</reference>
<evidence type="ECO:0000313" key="5">
    <source>
        <dbReference type="Proteomes" id="UP000694388"/>
    </source>
</evidence>
<protein>
    <submittedName>
        <fullName evidence="4">WD repeat domain 17</fullName>
    </submittedName>
</protein>
<keyword evidence="1 3" id="KW-0853">WD repeat</keyword>